<sequence>MSDIKIETAPFDARFPHTNQTKHCWQNYVDYNKCITKNGEDFPACQQFFKAYRSLCPAEWTTKWDDAKDNGVLPFNLKP</sequence>
<dbReference type="FunFam" id="1.10.10.140:FF:000001">
    <property type="entry name" value="Cytochrome c oxidase subunit 6B1"/>
    <property type="match status" value="1"/>
</dbReference>
<accession>A0A137P1D1</accession>
<dbReference type="CDD" id="cd00926">
    <property type="entry name" value="Cyt_c_Oxidase_VIb"/>
    <property type="match status" value="1"/>
</dbReference>
<proteinExistence type="inferred from homology"/>
<dbReference type="EMBL" id="KQ964562">
    <property type="protein sequence ID" value="KXN68768.1"/>
    <property type="molecule type" value="Genomic_DNA"/>
</dbReference>
<dbReference type="PANTHER" id="PTHR46281">
    <property type="entry name" value="CYTOCHROME C OXIDASE SUBUNIT 6B"/>
    <property type="match status" value="1"/>
</dbReference>
<dbReference type="OMA" id="VQRWNQQ"/>
<dbReference type="Pfam" id="PF02297">
    <property type="entry name" value="COX6B"/>
    <property type="match status" value="1"/>
</dbReference>
<comment type="similarity">
    <text evidence="2">Belongs to the cytochrome c oxidase subunit 6B family.</text>
</comment>
<dbReference type="InterPro" id="IPR036549">
    <property type="entry name" value="CX6/COA6-like_sf"/>
</dbReference>
<dbReference type="STRING" id="796925.A0A137P1D1"/>
<organism evidence="7 8">
    <name type="scientific">Conidiobolus coronatus (strain ATCC 28846 / CBS 209.66 / NRRL 28638)</name>
    <name type="common">Delacroixia coronata</name>
    <dbReference type="NCBI Taxonomy" id="796925"/>
    <lineage>
        <taxon>Eukaryota</taxon>
        <taxon>Fungi</taxon>
        <taxon>Fungi incertae sedis</taxon>
        <taxon>Zoopagomycota</taxon>
        <taxon>Entomophthoromycotina</taxon>
        <taxon>Entomophthoromycetes</taxon>
        <taxon>Entomophthorales</taxon>
        <taxon>Ancylistaceae</taxon>
        <taxon>Conidiobolus</taxon>
    </lineage>
</organism>
<comment type="function">
    <text evidence="5">Component of the cytochrome c oxidase, the last enzyme in the mitochondrial electron transport chain which drives oxidative phosphorylation.</text>
</comment>
<dbReference type="SUPFAM" id="SSF47694">
    <property type="entry name" value="Cytochrome c oxidase subunit h"/>
    <property type="match status" value="1"/>
</dbReference>
<evidence type="ECO:0000313" key="7">
    <source>
        <dbReference type="EMBL" id="KXN68768.1"/>
    </source>
</evidence>
<dbReference type="GO" id="GO:0005739">
    <property type="term" value="C:mitochondrion"/>
    <property type="evidence" value="ECO:0007669"/>
    <property type="project" value="UniProtKB-SubCell"/>
</dbReference>
<dbReference type="GO" id="GO:0045277">
    <property type="term" value="C:respiratory chain complex IV"/>
    <property type="evidence" value="ECO:0007669"/>
    <property type="project" value="InterPro"/>
</dbReference>
<keyword evidence="3 5" id="KW-0496">Mitochondrion</keyword>
<gene>
    <name evidence="7" type="ORF">CONCODRAFT_79666</name>
</gene>
<evidence type="ECO:0000256" key="4">
    <source>
        <dbReference type="ARBA" id="ARBA00023157"/>
    </source>
</evidence>
<reference evidence="7 8" key="1">
    <citation type="journal article" date="2015" name="Genome Biol. Evol.">
        <title>Phylogenomic analyses indicate that early fungi evolved digesting cell walls of algal ancestors of land plants.</title>
        <authorList>
            <person name="Chang Y."/>
            <person name="Wang S."/>
            <person name="Sekimoto S."/>
            <person name="Aerts A.L."/>
            <person name="Choi C."/>
            <person name="Clum A."/>
            <person name="LaButti K.M."/>
            <person name="Lindquist E.A."/>
            <person name="Yee Ngan C."/>
            <person name="Ohm R.A."/>
            <person name="Salamov A.A."/>
            <person name="Grigoriev I.V."/>
            <person name="Spatafora J.W."/>
            <person name="Berbee M.L."/>
        </authorList>
    </citation>
    <scope>NUCLEOTIDE SEQUENCE [LARGE SCALE GENOMIC DNA]</scope>
    <source>
        <strain evidence="7 8">NRRL 28638</strain>
    </source>
</reference>
<evidence type="ECO:0000256" key="1">
    <source>
        <dbReference type="ARBA" id="ARBA00004173"/>
    </source>
</evidence>
<protein>
    <recommendedName>
        <fullName evidence="5">Cytochrome c oxidase subunit</fullName>
    </recommendedName>
</protein>
<dbReference type="PANTHER" id="PTHR46281:SF8">
    <property type="entry name" value="CYTOCHROME C OXIDASE SUBUNIT 12, MITOCHONDRIAL"/>
    <property type="match status" value="1"/>
</dbReference>
<evidence type="ECO:0000256" key="5">
    <source>
        <dbReference type="PIRNR" id="PIRNR000278"/>
    </source>
</evidence>
<dbReference type="Proteomes" id="UP000070444">
    <property type="component" value="Unassembled WGS sequence"/>
</dbReference>
<keyword evidence="4 6" id="KW-1015">Disulfide bond</keyword>
<name>A0A137P1D1_CONC2</name>
<dbReference type="InterPro" id="IPR048280">
    <property type="entry name" value="COX6B-like"/>
</dbReference>
<comment type="subcellular location">
    <subcellularLocation>
        <location evidence="1">Mitochondrion</location>
    </subcellularLocation>
</comment>
<dbReference type="Gene3D" id="1.10.10.140">
    <property type="entry name" value="Cytochrome c oxidase, subunit VIb"/>
    <property type="match status" value="1"/>
</dbReference>
<evidence type="ECO:0000256" key="6">
    <source>
        <dbReference type="PIRSR" id="PIRSR000278-1"/>
    </source>
</evidence>
<evidence type="ECO:0000256" key="2">
    <source>
        <dbReference type="ARBA" id="ARBA00006425"/>
    </source>
</evidence>
<dbReference type="PIRSF" id="PIRSF000278">
    <property type="entry name" value="Cyt_c_oxidase_6B"/>
    <property type="match status" value="1"/>
</dbReference>
<dbReference type="PROSITE" id="PS51808">
    <property type="entry name" value="CHCH"/>
    <property type="match status" value="1"/>
</dbReference>
<keyword evidence="8" id="KW-1185">Reference proteome</keyword>
<feature type="disulfide bond" evidence="6">
    <location>
        <begin position="34"/>
        <end position="45"/>
    </location>
</feature>
<evidence type="ECO:0000313" key="8">
    <source>
        <dbReference type="Proteomes" id="UP000070444"/>
    </source>
</evidence>
<feature type="disulfide bond" evidence="6">
    <location>
        <begin position="24"/>
        <end position="56"/>
    </location>
</feature>
<dbReference type="OrthoDB" id="1107506at2759"/>
<evidence type="ECO:0000256" key="3">
    <source>
        <dbReference type="ARBA" id="ARBA00023128"/>
    </source>
</evidence>
<dbReference type="AlphaFoldDB" id="A0A137P1D1"/>
<dbReference type="InterPro" id="IPR003213">
    <property type="entry name" value="Cyt_c_oxidase_su6B"/>
</dbReference>